<protein>
    <submittedName>
        <fullName evidence="2">Uncharacterized protein</fullName>
    </submittedName>
</protein>
<evidence type="ECO:0000313" key="3">
    <source>
        <dbReference type="Proteomes" id="UP000826656"/>
    </source>
</evidence>
<feature type="region of interest" description="Disordered" evidence="1">
    <location>
        <begin position="218"/>
        <end position="238"/>
    </location>
</feature>
<evidence type="ECO:0000313" key="2">
    <source>
        <dbReference type="EMBL" id="KAH0756418.1"/>
    </source>
</evidence>
<feature type="compositionally biased region" description="Basic residues" evidence="1">
    <location>
        <begin position="1"/>
        <end position="11"/>
    </location>
</feature>
<proteinExistence type="predicted"/>
<feature type="compositionally biased region" description="Basic residues" evidence="1">
    <location>
        <begin position="130"/>
        <end position="149"/>
    </location>
</feature>
<comment type="caution">
    <text evidence="2">The sequence shown here is derived from an EMBL/GenBank/DDBJ whole genome shotgun (WGS) entry which is preliminary data.</text>
</comment>
<accession>A0ABQ7UY60</accession>
<gene>
    <name evidence="2" type="ORF">KY290_026688</name>
</gene>
<keyword evidence="3" id="KW-1185">Reference proteome</keyword>
<dbReference type="Proteomes" id="UP000826656">
    <property type="component" value="Unassembled WGS sequence"/>
</dbReference>
<dbReference type="EMBL" id="JAIVGD010000018">
    <property type="protein sequence ID" value="KAH0756418.1"/>
    <property type="molecule type" value="Genomic_DNA"/>
</dbReference>
<name>A0ABQ7UY60_SOLTU</name>
<feature type="compositionally biased region" description="Acidic residues" evidence="1">
    <location>
        <begin position="366"/>
        <end position="377"/>
    </location>
</feature>
<feature type="region of interest" description="Disordered" evidence="1">
    <location>
        <begin position="1"/>
        <end position="158"/>
    </location>
</feature>
<dbReference type="PANTHER" id="PTHR37218">
    <property type="entry name" value="COILED-COIL PROTEIN"/>
    <property type="match status" value="1"/>
</dbReference>
<sequence>MGGKGKKRREKNYRAAHGGTTRLPPPPHTSSIDAIPSKLRQIMAFSGDGKGSSDNADRKKGDSGGSANGKRIHSEDQVQAKNAGNKRKDDKSSLSDVGAEEAHQKRNKKRKRKEVKDLRFDTAELGITSSKRKERKKQRLADMKKKHKKGNTDEHMDFPGREEIKFGEVVEAPPKLAVPKAFKNNAHDASKERLRLQAVEAYRQRKGWTSRLGLQISPPITETPLEPKTSQQRSRLSVDEHPQLENRNSVDGFPITQSTDFPNMTHYQNILIGRYDFDLNETINESDCGLPQQDRNIAPSYGLNNYFGQSSHFEMTENVGTSSNFHVSPTFDADDYRENITQDEPIDPVNIDDRDLPNYGTPSASDSDDLPNAEELGDNVPFEASSSDDDFLMPNRSPRPMSMSPFRNHEIPYLDHLPDGPNIFGDTHDEYSSQLGRYIKEHTCDMGTCRDGHFNLDVEMIANVLCVDIEKTPRFPIKDCQTAVLKAYDISISRRKAYLGRKHAFEKVYGTWEGFFAELPRFMEALKHFNPGTIVEWKTERRVDVIEDVFNYVFWTFKPCIDGFVFCRPVISIDGTHVYGKYDIKLLIAIATDGIGSILPLAFAIVANESMETWSPIWVPLFFFKTFEGQF</sequence>
<reference evidence="2 3" key="1">
    <citation type="journal article" date="2021" name="bioRxiv">
        <title>Chromosome-scale and haplotype-resolved genome assembly of a tetraploid potato cultivar.</title>
        <authorList>
            <person name="Sun H."/>
            <person name="Jiao W.-B."/>
            <person name="Krause K."/>
            <person name="Campoy J.A."/>
            <person name="Goel M."/>
            <person name="Folz-Donahue K."/>
            <person name="Kukat C."/>
            <person name="Huettel B."/>
            <person name="Schneeberger K."/>
        </authorList>
    </citation>
    <scope>NUCLEOTIDE SEQUENCE [LARGE SCALE GENOMIC DNA]</scope>
    <source>
        <strain evidence="2">SolTubOtavaFocal</strain>
        <tissue evidence="2">Leaves</tissue>
    </source>
</reference>
<dbReference type="PANTHER" id="PTHR37218:SF2">
    <property type="entry name" value="COILED-COIL PROTEIN"/>
    <property type="match status" value="1"/>
</dbReference>
<organism evidence="2 3">
    <name type="scientific">Solanum tuberosum</name>
    <name type="common">Potato</name>
    <dbReference type="NCBI Taxonomy" id="4113"/>
    <lineage>
        <taxon>Eukaryota</taxon>
        <taxon>Viridiplantae</taxon>
        <taxon>Streptophyta</taxon>
        <taxon>Embryophyta</taxon>
        <taxon>Tracheophyta</taxon>
        <taxon>Spermatophyta</taxon>
        <taxon>Magnoliopsida</taxon>
        <taxon>eudicotyledons</taxon>
        <taxon>Gunneridae</taxon>
        <taxon>Pentapetalae</taxon>
        <taxon>asterids</taxon>
        <taxon>lamiids</taxon>
        <taxon>Solanales</taxon>
        <taxon>Solanaceae</taxon>
        <taxon>Solanoideae</taxon>
        <taxon>Solaneae</taxon>
        <taxon>Solanum</taxon>
    </lineage>
</organism>
<evidence type="ECO:0000256" key="1">
    <source>
        <dbReference type="SAM" id="MobiDB-lite"/>
    </source>
</evidence>
<feature type="region of interest" description="Disordered" evidence="1">
    <location>
        <begin position="342"/>
        <end position="391"/>
    </location>
</feature>